<evidence type="ECO:0000313" key="2">
    <source>
        <dbReference type="Proteomes" id="UP000078046"/>
    </source>
</evidence>
<protein>
    <submittedName>
        <fullName evidence="1">Uncharacterized protein</fullName>
    </submittedName>
</protein>
<organism evidence="1 2">
    <name type="scientific">Intoshia linei</name>
    <dbReference type="NCBI Taxonomy" id="1819745"/>
    <lineage>
        <taxon>Eukaryota</taxon>
        <taxon>Metazoa</taxon>
        <taxon>Spiralia</taxon>
        <taxon>Lophotrochozoa</taxon>
        <taxon>Mesozoa</taxon>
        <taxon>Orthonectida</taxon>
        <taxon>Rhopaluridae</taxon>
        <taxon>Intoshia</taxon>
    </lineage>
</organism>
<keyword evidence="2" id="KW-1185">Reference proteome</keyword>
<accession>A0A177B3N2</accession>
<dbReference type="EMBL" id="LWCA01000463">
    <property type="protein sequence ID" value="OAF68342.1"/>
    <property type="molecule type" value="Genomic_DNA"/>
</dbReference>
<evidence type="ECO:0000313" key="1">
    <source>
        <dbReference type="EMBL" id="OAF68342.1"/>
    </source>
</evidence>
<name>A0A177B3N2_9BILA</name>
<reference evidence="1 2" key="1">
    <citation type="submission" date="2016-04" db="EMBL/GenBank/DDBJ databases">
        <title>The genome of Intoshia linei affirms orthonectids as highly simplified spiralians.</title>
        <authorList>
            <person name="Mikhailov K.V."/>
            <person name="Slusarev G.S."/>
            <person name="Nikitin M.A."/>
            <person name="Logacheva M.D."/>
            <person name="Penin A."/>
            <person name="Aleoshin V."/>
            <person name="Panchin Y.V."/>
        </authorList>
    </citation>
    <scope>NUCLEOTIDE SEQUENCE [LARGE SCALE GENOMIC DNA]</scope>
    <source>
        <strain evidence="1">Intl2013</strain>
        <tissue evidence="1">Whole animal</tissue>
    </source>
</reference>
<proteinExistence type="predicted"/>
<comment type="caution">
    <text evidence="1">The sequence shown here is derived from an EMBL/GenBank/DDBJ whole genome shotgun (WGS) entry which is preliminary data.</text>
</comment>
<dbReference type="Proteomes" id="UP000078046">
    <property type="component" value="Unassembled WGS sequence"/>
</dbReference>
<dbReference type="AlphaFoldDB" id="A0A177B3N2"/>
<sequence length="211" mass="24367">MDKLQFNSDLITYHKIELDIPILPHNLTNIKKSLYNYTTKNILFKYSNRFQGFPIKLWKIKRLRQPPSFEENSSLIFIKCKCTINVFNITLPQDEEPIFLNAILNQPNCIISENVEANVQNIPKSCKINDIIKIKILSVHSKNNSLIFIADFEKVYSKNESNVDIDGTYVDTVAVSNTDSGFSEIYSKCKKRKRQDSITKSKSKIAKIKNL</sequence>
<gene>
    <name evidence="1" type="ORF">A3Q56_03918</name>
</gene>